<dbReference type="InterPro" id="IPR016181">
    <property type="entry name" value="Acyl_CoA_acyltransferase"/>
</dbReference>
<dbReference type="PANTHER" id="PTHR20905">
    <property type="entry name" value="N-ACETYLTRANSFERASE-RELATED"/>
    <property type="match status" value="1"/>
</dbReference>
<evidence type="ECO:0000259" key="1">
    <source>
        <dbReference type="Pfam" id="PF00583"/>
    </source>
</evidence>
<dbReference type="Pfam" id="PF00583">
    <property type="entry name" value="Acetyltransf_1"/>
    <property type="match status" value="1"/>
</dbReference>
<protein>
    <recommendedName>
        <fullName evidence="1">N-acetyltransferase domain-containing protein</fullName>
    </recommendedName>
</protein>
<name>A0ABP0H066_CLALP</name>
<gene>
    <name evidence="2" type="ORF">CVLEPA_LOCUS30239</name>
</gene>
<dbReference type="SUPFAM" id="SSF55729">
    <property type="entry name" value="Acyl-CoA N-acyltransferases (Nat)"/>
    <property type="match status" value="1"/>
</dbReference>
<dbReference type="CDD" id="cd04301">
    <property type="entry name" value="NAT_SF"/>
    <property type="match status" value="1"/>
</dbReference>
<sequence length="222" mass="25797">MPLNIHYRILTQVDEPAVVELLTESYMPFEPLSKCLNLTRHEMRIYSTALTRVVLRHNASVGAFDQATDAICGITMNSIGTLELTDEEEEMYDQMSDKLQYLVRFEDYTEQIFLEKDLQSKFMHHEMLTVKESYSKHGIGTELVRRSIEIASNRGCSFTVGFATSYKGLLIDKKLGLESVMHKIDMLKYRDPVTKERIFVNAELPEHCVFVMRMELNRKEKK</sequence>
<proteinExistence type="predicted"/>
<reference evidence="2 3" key="1">
    <citation type="submission" date="2024-02" db="EMBL/GenBank/DDBJ databases">
        <authorList>
            <person name="Daric V."/>
            <person name="Darras S."/>
        </authorList>
    </citation>
    <scope>NUCLEOTIDE SEQUENCE [LARGE SCALE GENOMIC DNA]</scope>
</reference>
<comment type="caution">
    <text evidence="2">The sequence shown here is derived from an EMBL/GenBank/DDBJ whole genome shotgun (WGS) entry which is preliminary data.</text>
</comment>
<evidence type="ECO:0000313" key="2">
    <source>
        <dbReference type="EMBL" id="CAK8696943.1"/>
    </source>
</evidence>
<feature type="domain" description="N-acetyltransferase" evidence="1">
    <location>
        <begin position="119"/>
        <end position="158"/>
    </location>
</feature>
<dbReference type="Gene3D" id="3.40.630.30">
    <property type="match status" value="1"/>
</dbReference>
<dbReference type="PANTHER" id="PTHR20905:SF1">
    <property type="entry name" value="AT07410P-RELATED"/>
    <property type="match status" value="1"/>
</dbReference>
<accession>A0ABP0H066</accession>
<organism evidence="2 3">
    <name type="scientific">Clavelina lepadiformis</name>
    <name type="common">Light-bulb sea squirt</name>
    <name type="synonym">Ascidia lepadiformis</name>
    <dbReference type="NCBI Taxonomy" id="159417"/>
    <lineage>
        <taxon>Eukaryota</taxon>
        <taxon>Metazoa</taxon>
        <taxon>Chordata</taxon>
        <taxon>Tunicata</taxon>
        <taxon>Ascidiacea</taxon>
        <taxon>Aplousobranchia</taxon>
        <taxon>Clavelinidae</taxon>
        <taxon>Clavelina</taxon>
    </lineage>
</organism>
<dbReference type="Proteomes" id="UP001642483">
    <property type="component" value="Unassembled WGS sequence"/>
</dbReference>
<keyword evidence="3" id="KW-1185">Reference proteome</keyword>
<evidence type="ECO:0000313" key="3">
    <source>
        <dbReference type="Proteomes" id="UP001642483"/>
    </source>
</evidence>
<dbReference type="EMBL" id="CAWYQH010000163">
    <property type="protein sequence ID" value="CAK8696943.1"/>
    <property type="molecule type" value="Genomic_DNA"/>
</dbReference>
<dbReference type="InterPro" id="IPR000182">
    <property type="entry name" value="GNAT_dom"/>
</dbReference>